<dbReference type="InterPro" id="IPR011704">
    <property type="entry name" value="ATPase_dyneun-rel_AAA"/>
</dbReference>
<dbReference type="PANTHER" id="PTHR37291:SF1">
    <property type="entry name" value="TYPE IV METHYL-DIRECTED RESTRICTION ENZYME ECOKMCRB SUBUNIT"/>
    <property type="match status" value="1"/>
</dbReference>
<evidence type="ECO:0000313" key="2">
    <source>
        <dbReference type="EMBL" id="MEQ2385200.1"/>
    </source>
</evidence>
<dbReference type="Gene3D" id="3.40.50.300">
    <property type="entry name" value="P-loop containing nucleotide triphosphate hydrolases"/>
    <property type="match status" value="1"/>
</dbReference>
<organism evidence="2 3">
    <name type="scientific">Faecalibacterium intestinale</name>
    <dbReference type="NCBI Taxonomy" id="3133155"/>
    <lineage>
        <taxon>Bacteria</taxon>
        <taxon>Bacillati</taxon>
        <taxon>Bacillota</taxon>
        <taxon>Clostridia</taxon>
        <taxon>Eubacteriales</taxon>
        <taxon>Oscillospiraceae</taxon>
        <taxon>Faecalibacterium</taxon>
    </lineage>
</organism>
<feature type="domain" description="ATPase dynein-related AAA" evidence="1">
    <location>
        <begin position="134"/>
        <end position="269"/>
    </location>
</feature>
<dbReference type="SUPFAM" id="SSF52540">
    <property type="entry name" value="P-loop containing nucleoside triphosphate hydrolases"/>
    <property type="match status" value="2"/>
</dbReference>
<evidence type="ECO:0000259" key="1">
    <source>
        <dbReference type="Pfam" id="PF07728"/>
    </source>
</evidence>
<reference evidence="2 3" key="1">
    <citation type="submission" date="2024-03" db="EMBL/GenBank/DDBJ databases">
        <title>Human intestinal bacterial collection.</title>
        <authorList>
            <person name="Pauvert C."/>
            <person name="Hitch T.C.A."/>
            <person name="Clavel T."/>
        </authorList>
    </citation>
    <scope>NUCLEOTIDE SEQUENCE [LARGE SCALE GENOMIC DNA]</scope>
    <source>
        <strain evidence="2 3">CLA-AA-H281</strain>
    </source>
</reference>
<dbReference type="EMBL" id="JBBMEN010000004">
    <property type="protein sequence ID" value="MEQ2385200.1"/>
    <property type="molecule type" value="Genomic_DNA"/>
</dbReference>
<evidence type="ECO:0000313" key="3">
    <source>
        <dbReference type="Proteomes" id="UP001465119"/>
    </source>
</evidence>
<dbReference type="PANTHER" id="PTHR37291">
    <property type="entry name" value="5-METHYLCYTOSINE-SPECIFIC RESTRICTION ENZYME B"/>
    <property type="match status" value="1"/>
</dbReference>
<dbReference type="Proteomes" id="UP001465119">
    <property type="component" value="Unassembled WGS sequence"/>
</dbReference>
<keyword evidence="3" id="KW-1185">Reference proteome</keyword>
<dbReference type="InterPro" id="IPR052934">
    <property type="entry name" value="Methyl-DNA_Rec/Restrict_Enz"/>
</dbReference>
<protein>
    <submittedName>
        <fullName evidence="2">AAA family ATPase</fullName>
    </submittedName>
</protein>
<proteinExistence type="predicted"/>
<dbReference type="RefSeq" id="WP_349185977.1">
    <property type="nucleotide sequence ID" value="NZ_JBBMEN010000004.1"/>
</dbReference>
<dbReference type="Pfam" id="PF07728">
    <property type="entry name" value="AAA_5"/>
    <property type="match status" value="1"/>
</dbReference>
<accession>A0ABV1C0U2</accession>
<comment type="caution">
    <text evidence="2">The sequence shown here is derived from an EMBL/GenBank/DDBJ whole genome shotgun (WGS) entry which is preliminary data.</text>
</comment>
<sequence>MAENIIFYGPPGTGKTFFMQKMISDYIDYNIEDDTIRQTYMHNSEKWLLLALILLQNGHLMDSAEISRKVDTLNLRLTDYMPSDTLERHSTEQGGIIQRQSPQIFSRRNGKWFVDKAALFSYEHDFVKNYMSDSALNKRFEFVTFHQSFSYEDFVEGIRPTYDAETNTLDYSPKDGVFKRICKNASEHPENSYAIFIDEINRGNIAEIFGELISLIESDKRKGEANELETTLPYSKDVFSVPNNLNIYGTMNSADKSIAAIDIALRRRFQFKAFPSNSQILTDVLSQHRLDAHNIDGVDLVRLFDTINSRIELLLDANHMLGHAYFMKVRTYRDILDVIAFKVVPLLEEYFFDDLQKVQLIFNSLNADGELKEHAIYCHEELSPENLFSYTGEYDIEPVKHFFVNPDLTLESLVQIYQD</sequence>
<gene>
    <name evidence="2" type="ORF">WMO20_04510</name>
</gene>
<dbReference type="InterPro" id="IPR027417">
    <property type="entry name" value="P-loop_NTPase"/>
</dbReference>
<name>A0ABV1C0U2_9FIRM</name>